<organism evidence="3 4">
    <name type="scientific">Parastrongyloides trichosuri</name>
    <name type="common">Possum-specific nematode worm</name>
    <dbReference type="NCBI Taxonomy" id="131310"/>
    <lineage>
        <taxon>Eukaryota</taxon>
        <taxon>Metazoa</taxon>
        <taxon>Ecdysozoa</taxon>
        <taxon>Nematoda</taxon>
        <taxon>Chromadorea</taxon>
        <taxon>Rhabditida</taxon>
        <taxon>Tylenchina</taxon>
        <taxon>Panagrolaimomorpha</taxon>
        <taxon>Strongyloidoidea</taxon>
        <taxon>Strongyloididae</taxon>
        <taxon>Parastrongyloides</taxon>
    </lineage>
</organism>
<dbReference type="AlphaFoldDB" id="A0A0N4ZHK1"/>
<feature type="region of interest" description="Disordered" evidence="2">
    <location>
        <begin position="370"/>
        <end position="394"/>
    </location>
</feature>
<feature type="region of interest" description="Disordered" evidence="2">
    <location>
        <begin position="1"/>
        <end position="22"/>
    </location>
</feature>
<dbReference type="WBParaSite" id="PTRK_0000739800.2">
    <property type="protein sequence ID" value="PTRK_0000739800.2"/>
    <property type="gene ID" value="PTRK_0000739800"/>
</dbReference>
<evidence type="ECO:0000313" key="4">
    <source>
        <dbReference type="WBParaSite" id="PTRK_0000739800.2"/>
    </source>
</evidence>
<sequence>MNSPFRGLKRSGNQSYPYPRTHTPVMVFRNSTRPVVMQNSPDSSPNSFSRITLMSPNDIKKTYLPKRRPPLNWAIPTIPESLSDESIKSLFTEKNDEMGNLIFTSSNEKTNIPTIMKIDTITKEDYKEQISTLLNNDYNDYDKKNNNFVDKLKITKIFRKHQKNKSLDETEKIKNSKGSTQIPILKKKKFLKNKTKKYNDTDDENFITNSNSEISSPKLLEKNSLIISRPNQSNSILSKSPLTLMAQKFRNKNRRFKEPIHNSSTNVNGSASMDFKDSMLPKNLNDFSESIKRSQSLEVETGIYFPTELSIFDKIRNPNLMNNPIYNDISGQISEFYAKKVSNEEQEKLLEIIDEKKTCDDYMCISSTEEIHGNSDSNNSPHNDSNIENEKFSVDKNSNKYVRNQDDVLTKENIDSLEDTSVEENIQLIDRNEDYNIDSQQSTSKELSHKKNIKSLITNKFNKHSKIKNEINKELPKACSMAEFESKLYLENSMNRPLNIPTNFGKSLNEEKKETITDEKLLSCIETYAPLSYKVKEVICEENINNDNLCAINIPKVDKNIEKFSITLKETYCKPYMVKVKEVPECVKKCSVIKEDLIEQININIKDNILYKSNKEIEGGDMKNIVKIFEEYSKNPCFDKKNIVDNALNFVSTINVTTNNITQEQNKNFKIIKPEHTEVSKNDDTSEKDENFSIKKNLNMEKIKEKIYYNIDHLSSNCESSNEAIFSASINSLSSSLNDISIDMSLEQSKGNTKEIIPSVPLSEPPEDIELLKREDNESKLLVESVVLDNVIHPTFIKSTYIPMIEDSIEGESDIIEDKICKSGDGFKLDINSTSHNTHNDIFTPIKSYNNISQTPSKRLNLISPYENIVVDKNYEDNSIKASKYKCKSRKPSKQFFSFFSKGRKKHKKMQESNFEEKIKKAPLAQSECTRIANSPMVETPPISLIQKNCKTITDDVICAVPAAVKEEEYLTPKTPRSRANADSSAGLIDDELNDQPMLIGNSYSMNNLGSISSFQMEHFGSDEEFSNDLINKSVSAVSNSINNNELYVFGNKGMAKSITDALIANNLKEEELTEKIITIDEIDTTKEDKDVIQNMETKTFNMADDETSDNSYNSGKENHVIKNNNEGNVLKCTENEESRVEIKKVEVENQTFAFGNHTLHQSMNFSNKSCEITNFNSIIKQLKLENKNLKEIIREKDNEINMLKEKLSIFIST</sequence>
<name>A0A0N4ZHK1_PARTI</name>
<proteinExistence type="predicted"/>
<feature type="coiled-coil region" evidence="1">
    <location>
        <begin position="1131"/>
        <end position="1207"/>
    </location>
</feature>
<feature type="compositionally biased region" description="Low complexity" evidence="2">
    <location>
        <begin position="374"/>
        <end position="386"/>
    </location>
</feature>
<evidence type="ECO:0000313" key="3">
    <source>
        <dbReference type="Proteomes" id="UP000038045"/>
    </source>
</evidence>
<evidence type="ECO:0000256" key="1">
    <source>
        <dbReference type="SAM" id="Coils"/>
    </source>
</evidence>
<keyword evidence="1" id="KW-0175">Coiled coil</keyword>
<reference evidence="4" key="1">
    <citation type="submission" date="2017-02" db="UniProtKB">
        <authorList>
            <consortium name="WormBaseParasite"/>
        </authorList>
    </citation>
    <scope>IDENTIFICATION</scope>
</reference>
<dbReference type="Proteomes" id="UP000038045">
    <property type="component" value="Unplaced"/>
</dbReference>
<accession>A0A0N4ZHK1</accession>
<keyword evidence="3" id="KW-1185">Reference proteome</keyword>
<evidence type="ECO:0000256" key="2">
    <source>
        <dbReference type="SAM" id="MobiDB-lite"/>
    </source>
</evidence>
<protein>
    <submittedName>
        <fullName evidence="4">Non-specific serine/threonine protein kinase</fullName>
    </submittedName>
</protein>